<dbReference type="InterPro" id="IPR039136">
    <property type="entry name" value="NUFIP1-like"/>
</dbReference>
<reference evidence="2" key="1">
    <citation type="submission" date="2023-05" db="EMBL/GenBank/DDBJ databases">
        <authorList>
            <person name="Stuckert A."/>
        </authorList>
    </citation>
    <scope>NUCLEOTIDE SEQUENCE</scope>
</reference>
<dbReference type="Proteomes" id="UP001162483">
    <property type="component" value="Unassembled WGS sequence"/>
</dbReference>
<evidence type="ECO:0000256" key="1">
    <source>
        <dbReference type="SAM" id="MobiDB-lite"/>
    </source>
</evidence>
<evidence type="ECO:0000313" key="2">
    <source>
        <dbReference type="EMBL" id="CAI9616087.1"/>
    </source>
</evidence>
<dbReference type="EMBL" id="CATNWA010019976">
    <property type="protein sequence ID" value="CAI9616087.1"/>
    <property type="molecule type" value="Genomic_DNA"/>
</dbReference>
<feature type="compositionally biased region" description="Basic and acidic residues" evidence="1">
    <location>
        <begin position="100"/>
        <end position="117"/>
    </location>
</feature>
<feature type="compositionally biased region" description="Polar residues" evidence="1">
    <location>
        <begin position="82"/>
        <end position="99"/>
    </location>
</feature>
<feature type="compositionally biased region" description="Polar residues" evidence="1">
    <location>
        <begin position="12"/>
        <end position="33"/>
    </location>
</feature>
<dbReference type="PANTHER" id="PTHR13309">
    <property type="entry name" value="NUCLEAR FRAGILE X MENTAL RETARDATION PROTEIN INTERACTING PROTEIN 1"/>
    <property type="match status" value="1"/>
</dbReference>
<comment type="caution">
    <text evidence="2">The sequence shown here is derived from an EMBL/GenBank/DDBJ whole genome shotgun (WGS) entry which is preliminary data.</text>
</comment>
<keyword evidence="3" id="KW-1185">Reference proteome</keyword>
<name>A0ABN9H5Y4_9NEOB</name>
<accession>A0ABN9H5Y4</accession>
<dbReference type="PANTHER" id="PTHR13309:SF0">
    <property type="entry name" value="FMR1-INTERACTING PROTEIN NUFIP1"/>
    <property type="match status" value="1"/>
</dbReference>
<protein>
    <submittedName>
        <fullName evidence="2">Uncharacterized protein</fullName>
    </submittedName>
</protein>
<feature type="region of interest" description="Disordered" evidence="1">
    <location>
        <begin position="1"/>
        <end position="35"/>
    </location>
</feature>
<evidence type="ECO:0000313" key="3">
    <source>
        <dbReference type="Proteomes" id="UP001162483"/>
    </source>
</evidence>
<organism evidence="2 3">
    <name type="scientific">Staurois parvus</name>
    <dbReference type="NCBI Taxonomy" id="386267"/>
    <lineage>
        <taxon>Eukaryota</taxon>
        <taxon>Metazoa</taxon>
        <taxon>Chordata</taxon>
        <taxon>Craniata</taxon>
        <taxon>Vertebrata</taxon>
        <taxon>Euteleostomi</taxon>
        <taxon>Amphibia</taxon>
        <taxon>Batrachia</taxon>
        <taxon>Anura</taxon>
        <taxon>Neobatrachia</taxon>
        <taxon>Ranoidea</taxon>
        <taxon>Ranidae</taxon>
        <taxon>Staurois</taxon>
    </lineage>
</organism>
<sequence>MKTEQAIKPSHMGSQNRPPQNKFQANYRQNVMGKSTGARKRTTLLEMLLARDIRHERNVILQCVKYIYHNNFFDCSRDGTNNVINEHSSGNTKDLSNTETKSDLRNGQDVDVAKEKPSPGPFVRHLEPLDDEIWETNINCIETFAV</sequence>
<gene>
    <name evidence="2" type="ORF">SPARVUS_LOCUS15321759</name>
</gene>
<proteinExistence type="predicted"/>
<feature type="region of interest" description="Disordered" evidence="1">
    <location>
        <begin position="82"/>
        <end position="121"/>
    </location>
</feature>